<keyword evidence="2 6" id="KW-0349">Heme</keyword>
<evidence type="ECO:0000259" key="8">
    <source>
        <dbReference type="Pfam" id="PF02085"/>
    </source>
</evidence>
<keyword evidence="10" id="KW-1185">Reference proteome</keyword>
<feature type="binding site" description="covalent" evidence="6">
    <location>
        <position position="80"/>
    </location>
    <ligand>
        <name>heme c</name>
        <dbReference type="ChEBI" id="CHEBI:61717"/>
        <label>2</label>
    </ligand>
</feature>
<dbReference type="CDD" id="cd08168">
    <property type="entry name" value="Cytochrom_C3"/>
    <property type="match status" value="1"/>
</dbReference>
<sequence length="135" mass="14463">MKKTLLICMVTAALVCAFALPSLYAVDAPGDMVLKAPAGAKMTKSPVDFSHKGHAAVDCTKCHHNWDGKAAIKKCSNEGCHVDTSKKGKKKPDSFYSAFHAKADFSCVGCHKALKKAKEKTGPTKCGDCHPKKKK</sequence>
<dbReference type="InterPro" id="IPR002322">
    <property type="entry name" value="Cyt_c_III"/>
</dbReference>
<dbReference type="EMBL" id="FO203522">
    <property type="protein sequence ID" value="CCO22435.1"/>
    <property type="molecule type" value="Genomic_DNA"/>
</dbReference>
<feature type="binding site" description="axial binding residue" evidence="6">
    <location>
        <position position="126"/>
    </location>
    <ligand>
        <name>heme c</name>
        <dbReference type="ChEBI" id="CHEBI:61717"/>
        <label>1</label>
    </ligand>
    <ligandPart>
        <name>Fe</name>
        <dbReference type="ChEBI" id="CHEBI:18248"/>
    </ligandPart>
</feature>
<dbReference type="HOGENOM" id="CLU_125874_3_0_7"/>
<evidence type="ECO:0000256" key="2">
    <source>
        <dbReference type="ARBA" id="ARBA00022617"/>
    </source>
</evidence>
<dbReference type="OrthoDB" id="5418612at2"/>
<dbReference type="PATRIC" id="fig|1121451.3.peg.418"/>
<evidence type="ECO:0000313" key="9">
    <source>
        <dbReference type="EMBL" id="CCO22435.1"/>
    </source>
</evidence>
<evidence type="ECO:0000256" key="6">
    <source>
        <dbReference type="PIRSR" id="PIRSR602322-1"/>
    </source>
</evidence>
<comment type="cofactor">
    <cofactor evidence="6">
        <name>heme c</name>
        <dbReference type="ChEBI" id="CHEBI:61717"/>
    </cofactor>
    <text evidence="6">Binds 4 heme c groups covalently per monomer.</text>
</comment>
<feature type="chain" id="PRO_5003947145" evidence="7">
    <location>
        <begin position="28"/>
        <end position="135"/>
    </location>
</feature>
<keyword evidence="4" id="KW-0249">Electron transport</keyword>
<keyword evidence="1" id="KW-0813">Transport</keyword>
<feature type="binding site" description="axial binding residue" evidence="6">
    <location>
        <position position="110"/>
    </location>
    <ligand>
        <name>heme c</name>
        <dbReference type="ChEBI" id="CHEBI:61717"/>
        <label>1</label>
    </ligand>
    <ligandPart>
        <name>Fe</name>
        <dbReference type="ChEBI" id="CHEBI:18248"/>
    </ligandPart>
</feature>
<reference evidence="9 10" key="1">
    <citation type="submission" date="2012-10" db="EMBL/GenBank/DDBJ databases">
        <authorList>
            <person name="Genoscope - CEA"/>
        </authorList>
    </citation>
    <scope>NUCLEOTIDE SEQUENCE [LARGE SCALE GENOMIC DNA]</scope>
    <source>
        <strain evidence="10">AM13 / DSM 14728</strain>
    </source>
</reference>
<keyword evidence="3 6" id="KW-0479">Metal-binding</keyword>
<feature type="binding site" description="axial binding residue" evidence="6">
    <location>
        <position position="111"/>
    </location>
    <ligand>
        <name>heme c</name>
        <dbReference type="ChEBI" id="CHEBI:61717"/>
        <label>1</label>
    </ligand>
    <ligandPart>
        <name>Fe</name>
        <dbReference type="ChEBI" id="CHEBI:18248"/>
    </ligandPart>
</feature>
<dbReference type="InterPro" id="IPR036280">
    <property type="entry name" value="Multihaem_cyt_sf"/>
</dbReference>
<dbReference type="Gene3D" id="3.90.10.10">
    <property type="entry name" value="Cytochrome C3"/>
    <property type="match status" value="1"/>
</dbReference>
<feature type="binding site" description="axial binding residue" evidence="6">
    <location>
        <position position="63"/>
    </location>
    <ligand>
        <name>heme c</name>
        <dbReference type="ChEBI" id="CHEBI:61717"/>
        <label>1</label>
    </ligand>
    <ligandPart>
        <name>Fe</name>
        <dbReference type="ChEBI" id="CHEBI:18248"/>
    </ligandPart>
</feature>
<dbReference type="STRING" id="1121451.DESAM_20144"/>
<evidence type="ECO:0000256" key="4">
    <source>
        <dbReference type="ARBA" id="ARBA00022982"/>
    </source>
</evidence>
<keyword evidence="5 6" id="KW-0408">Iron</keyword>
<feature type="binding site" description="covalent" evidence="6">
    <location>
        <position position="64"/>
    </location>
    <ligand>
        <name>heme c</name>
        <dbReference type="ChEBI" id="CHEBI:61717"/>
        <label>1</label>
    </ligand>
</feature>
<organism evidence="9 10">
    <name type="scientific">Maridesulfovibrio hydrothermalis AM13 = DSM 14728</name>
    <dbReference type="NCBI Taxonomy" id="1121451"/>
    <lineage>
        <taxon>Bacteria</taxon>
        <taxon>Pseudomonadati</taxon>
        <taxon>Thermodesulfobacteriota</taxon>
        <taxon>Desulfovibrionia</taxon>
        <taxon>Desulfovibrionales</taxon>
        <taxon>Desulfovibrionaceae</taxon>
        <taxon>Maridesulfovibrio</taxon>
    </lineage>
</organism>
<dbReference type="eggNOG" id="ENOG5030JB0">
    <property type="taxonomic scope" value="Bacteria"/>
</dbReference>
<evidence type="ECO:0000256" key="5">
    <source>
        <dbReference type="ARBA" id="ARBA00023004"/>
    </source>
</evidence>
<feature type="binding site" description="axial binding residue" evidence="6">
    <location>
        <position position="107"/>
    </location>
    <ligand>
        <name>heme c</name>
        <dbReference type="ChEBI" id="CHEBI:61717"/>
        <label>1</label>
    </ligand>
    <ligandPart>
        <name>Fe</name>
        <dbReference type="ChEBI" id="CHEBI:18248"/>
    </ligandPart>
</feature>
<dbReference type="InterPro" id="IPR020942">
    <property type="entry name" value="Cyt_c_III_dom"/>
</dbReference>
<name>L0R8D6_9BACT</name>
<dbReference type="KEGG" id="dhy:DESAM_20144"/>
<dbReference type="Pfam" id="PF02085">
    <property type="entry name" value="Cytochrom_CIII"/>
    <property type="match status" value="1"/>
</dbReference>
<feature type="binding site" description="axial binding residue" evidence="6">
    <location>
        <position position="51"/>
    </location>
    <ligand>
        <name>heme c</name>
        <dbReference type="ChEBI" id="CHEBI:61717"/>
        <label>1</label>
    </ligand>
    <ligandPart>
        <name>Fe</name>
        <dbReference type="ChEBI" id="CHEBI:18248"/>
    </ligandPart>
</feature>
<evidence type="ECO:0000313" key="10">
    <source>
        <dbReference type="Proteomes" id="UP000010808"/>
    </source>
</evidence>
<proteinExistence type="predicted"/>
<evidence type="ECO:0000256" key="3">
    <source>
        <dbReference type="ARBA" id="ARBA00022723"/>
    </source>
</evidence>
<dbReference type="GO" id="GO:0046872">
    <property type="term" value="F:metal ion binding"/>
    <property type="evidence" value="ECO:0007669"/>
    <property type="project" value="UniProtKB-KW"/>
</dbReference>
<feature type="binding site" description="axial binding residue" evidence="6">
    <location>
        <position position="62"/>
    </location>
    <ligand>
        <name>heme c</name>
        <dbReference type="ChEBI" id="CHEBI:61717"/>
        <label>1</label>
    </ligand>
    <ligandPart>
        <name>Fe</name>
        <dbReference type="ChEBI" id="CHEBI:18248"/>
    </ligandPart>
</feature>
<feature type="domain" description="Class III cytochrome C" evidence="8">
    <location>
        <begin position="31"/>
        <end position="130"/>
    </location>
</feature>
<feature type="binding site" description="axial binding residue" evidence="6">
    <location>
        <position position="59"/>
    </location>
    <ligand>
        <name>heme c</name>
        <dbReference type="ChEBI" id="CHEBI:61717"/>
        <label>1</label>
    </ligand>
    <ligandPart>
        <name>Fe</name>
        <dbReference type="ChEBI" id="CHEBI:18248"/>
    </ligandPart>
</feature>
<dbReference type="AlphaFoldDB" id="L0R8D6"/>
<gene>
    <name evidence="9" type="ORF">DESAM_20144</name>
</gene>
<evidence type="ECO:0000256" key="1">
    <source>
        <dbReference type="ARBA" id="ARBA00022448"/>
    </source>
</evidence>
<feature type="binding site" description="axial binding residue" evidence="6">
    <location>
        <position position="75"/>
    </location>
    <ligand>
        <name>heme c</name>
        <dbReference type="ChEBI" id="CHEBI:61717"/>
        <label>1</label>
    </ligand>
    <ligandPart>
        <name>Fe</name>
        <dbReference type="ChEBI" id="CHEBI:18248"/>
    </ligandPart>
</feature>
<dbReference type="PRINTS" id="PR00609">
    <property type="entry name" value="CYTOCHROMEC3"/>
</dbReference>
<feature type="binding site" description="axial binding residue" evidence="6">
    <location>
        <position position="129"/>
    </location>
    <ligand>
        <name>heme c</name>
        <dbReference type="ChEBI" id="CHEBI:61717"/>
        <label>1</label>
    </ligand>
    <ligandPart>
        <name>Fe</name>
        <dbReference type="ChEBI" id="CHEBI:18248"/>
    </ligandPart>
</feature>
<keyword evidence="7" id="KW-0732">Signal</keyword>
<evidence type="ECO:0000256" key="7">
    <source>
        <dbReference type="SAM" id="SignalP"/>
    </source>
</evidence>
<dbReference type="Proteomes" id="UP000010808">
    <property type="component" value="Chromosome"/>
</dbReference>
<accession>L0R8D6</accession>
<feature type="binding site" description="axial binding residue" evidence="6">
    <location>
        <position position="81"/>
    </location>
    <ligand>
        <name>heme c</name>
        <dbReference type="ChEBI" id="CHEBI:61717"/>
        <label>1</label>
    </ligand>
    <ligandPart>
        <name>Fe</name>
        <dbReference type="ChEBI" id="CHEBI:18248"/>
    </ligandPart>
</feature>
<dbReference type="SUPFAM" id="SSF48695">
    <property type="entry name" value="Multiheme cytochromes"/>
    <property type="match status" value="1"/>
</dbReference>
<feature type="signal peptide" evidence="7">
    <location>
        <begin position="1"/>
        <end position="27"/>
    </location>
</feature>
<feature type="binding site" description="axial binding residue" evidence="6">
    <location>
        <position position="54"/>
    </location>
    <ligand>
        <name>heme c</name>
        <dbReference type="ChEBI" id="CHEBI:61717"/>
        <label>3</label>
    </ligand>
    <ligandPart>
        <name>Fe</name>
        <dbReference type="ChEBI" id="CHEBI:18248"/>
    </ligandPart>
</feature>
<dbReference type="GO" id="GO:0009055">
    <property type="term" value="F:electron transfer activity"/>
    <property type="evidence" value="ECO:0007669"/>
    <property type="project" value="InterPro"/>
</dbReference>
<dbReference type="GO" id="GO:0020037">
    <property type="term" value="F:heme binding"/>
    <property type="evidence" value="ECO:0007669"/>
    <property type="project" value="InterPro"/>
</dbReference>
<feature type="binding site" description="axial binding residue" evidence="6">
    <location>
        <position position="130"/>
    </location>
    <ligand>
        <name>heme c</name>
        <dbReference type="ChEBI" id="CHEBI:61717"/>
        <label>1</label>
    </ligand>
    <ligandPart>
        <name>Fe</name>
        <dbReference type="ChEBI" id="CHEBI:18248"/>
    </ligandPart>
</feature>
<dbReference type="RefSeq" id="WP_015335045.1">
    <property type="nucleotide sequence ID" value="NC_020055.1"/>
</dbReference>
<protein>
    <submittedName>
        <fullName evidence="9">Cytochrome c3</fullName>
    </submittedName>
</protein>